<dbReference type="EMBL" id="JAPCWZ010000006">
    <property type="protein sequence ID" value="KAK8859403.1"/>
    <property type="molecule type" value="Genomic_DNA"/>
</dbReference>
<organism evidence="2 3">
    <name type="scientific">Apiospora arundinis</name>
    <dbReference type="NCBI Taxonomy" id="335852"/>
    <lineage>
        <taxon>Eukaryota</taxon>
        <taxon>Fungi</taxon>
        <taxon>Dikarya</taxon>
        <taxon>Ascomycota</taxon>
        <taxon>Pezizomycotina</taxon>
        <taxon>Sordariomycetes</taxon>
        <taxon>Xylariomycetidae</taxon>
        <taxon>Amphisphaeriales</taxon>
        <taxon>Apiosporaceae</taxon>
        <taxon>Apiospora</taxon>
    </lineage>
</organism>
<feature type="transmembrane region" description="Helical" evidence="1">
    <location>
        <begin position="116"/>
        <end position="133"/>
    </location>
</feature>
<reference evidence="2 3" key="1">
    <citation type="journal article" date="2024" name="IMA Fungus">
        <title>Apiospora arundinis, a panoply of carbohydrate-active enzymes and secondary metabolites.</title>
        <authorList>
            <person name="Sorensen T."/>
            <person name="Petersen C."/>
            <person name="Muurmann A.T."/>
            <person name="Christiansen J.V."/>
            <person name="Brundto M.L."/>
            <person name="Overgaard C.K."/>
            <person name="Boysen A.T."/>
            <person name="Wollenberg R.D."/>
            <person name="Larsen T.O."/>
            <person name="Sorensen J.L."/>
            <person name="Nielsen K.L."/>
            <person name="Sondergaard T.E."/>
        </authorList>
    </citation>
    <scope>NUCLEOTIDE SEQUENCE [LARGE SCALE GENOMIC DNA]</scope>
    <source>
        <strain evidence="2 3">AAU 773</strain>
    </source>
</reference>
<accession>A0ABR2I8U9</accession>
<evidence type="ECO:0000313" key="2">
    <source>
        <dbReference type="EMBL" id="KAK8859403.1"/>
    </source>
</evidence>
<evidence type="ECO:0000256" key="1">
    <source>
        <dbReference type="SAM" id="Phobius"/>
    </source>
</evidence>
<keyword evidence="1" id="KW-1133">Transmembrane helix</keyword>
<protein>
    <submittedName>
        <fullName evidence="2">Major facilitator superfamily domain-containing protein</fullName>
    </submittedName>
</protein>
<sequence length="172" mass="19404">MRYVRELSFRMSAVQLRGTTDRVEVLSTDNPGLWPSFRSNFVRTLGCVWGVAIPAAIFNNHVDTMIANGAVSSPIAAYLLRGGGAYQLVSAAFIRRFPPVVQDDIRHVYQRAIQRVLYAAIAFTGFAWVICWFEKDIPLRTELVTDYGLKEDEGSWARMKNIERRDGVVDSS</sequence>
<dbReference type="Proteomes" id="UP001390339">
    <property type="component" value="Unassembled WGS sequence"/>
</dbReference>
<name>A0ABR2I8U9_9PEZI</name>
<comment type="caution">
    <text evidence="2">The sequence shown here is derived from an EMBL/GenBank/DDBJ whole genome shotgun (WGS) entry which is preliminary data.</text>
</comment>
<keyword evidence="3" id="KW-1185">Reference proteome</keyword>
<proteinExistence type="predicted"/>
<keyword evidence="1" id="KW-0812">Transmembrane</keyword>
<gene>
    <name evidence="2" type="ORF">PGQ11_010137</name>
</gene>
<evidence type="ECO:0000313" key="3">
    <source>
        <dbReference type="Proteomes" id="UP001390339"/>
    </source>
</evidence>
<keyword evidence="1" id="KW-0472">Membrane</keyword>